<evidence type="ECO:0000313" key="1">
    <source>
        <dbReference type="EMBL" id="MBD7954174.1"/>
    </source>
</evidence>
<protein>
    <submittedName>
        <fullName evidence="1">Uncharacterized protein</fullName>
    </submittedName>
</protein>
<comment type="caution">
    <text evidence="1">The sequence shown here is derived from an EMBL/GenBank/DDBJ whole genome shotgun (WGS) entry which is preliminary data.</text>
</comment>
<dbReference type="RefSeq" id="WP_191770384.1">
    <property type="nucleotide sequence ID" value="NZ_JACSQS010000006.1"/>
</dbReference>
<dbReference type="AlphaFoldDB" id="A0A8X8K255"/>
<evidence type="ECO:0000313" key="2">
    <source>
        <dbReference type="Proteomes" id="UP000636938"/>
    </source>
</evidence>
<gene>
    <name evidence="1" type="ORF">H9654_08135</name>
</gene>
<sequence length="91" mass="10567">MADDELRDAIINGIRTLLLSEPECREGMAQWNSDAATIKRLMMLDRGAVGVPHELWHYLDDVDIRVKDRDYAKAQIEHVEDLIRQWTSCNE</sequence>
<organism evidence="1 2">
    <name type="scientific">Stenotrophomonas lacuserhaii</name>
    <dbReference type="NCBI Taxonomy" id="2760084"/>
    <lineage>
        <taxon>Bacteria</taxon>
        <taxon>Pseudomonadati</taxon>
        <taxon>Pseudomonadota</taxon>
        <taxon>Gammaproteobacteria</taxon>
        <taxon>Lysobacterales</taxon>
        <taxon>Lysobacteraceae</taxon>
        <taxon>Stenotrophomonas</taxon>
    </lineage>
</organism>
<reference evidence="1 2" key="1">
    <citation type="submission" date="2020-08" db="EMBL/GenBank/DDBJ databases">
        <title>A Genomic Blueprint of the Chicken Gut Microbiome.</title>
        <authorList>
            <person name="Gilroy R."/>
            <person name="Ravi A."/>
            <person name="Getino M."/>
            <person name="Pursley I."/>
            <person name="Horton D.L."/>
            <person name="Alikhan N.-F."/>
            <person name="Baker D."/>
            <person name="Gharbi K."/>
            <person name="Hall N."/>
            <person name="Watson M."/>
            <person name="Adriaenssens E.M."/>
            <person name="Foster-Nyarko E."/>
            <person name="Jarju S."/>
            <person name="Secka A."/>
            <person name="Antonio M."/>
            <person name="Oren A."/>
            <person name="Chaudhuri R."/>
            <person name="La Ragione R.M."/>
            <person name="Hildebrand F."/>
            <person name="Pallen M.J."/>
        </authorList>
    </citation>
    <scope>NUCLEOTIDE SEQUENCE [LARGE SCALE GENOMIC DNA]</scope>
    <source>
        <strain evidence="1 2">Sa5BUN4</strain>
    </source>
</reference>
<dbReference type="Proteomes" id="UP000636938">
    <property type="component" value="Unassembled WGS sequence"/>
</dbReference>
<dbReference type="EMBL" id="JACSQS010000006">
    <property type="protein sequence ID" value="MBD7954174.1"/>
    <property type="molecule type" value="Genomic_DNA"/>
</dbReference>
<accession>A0A8X8K255</accession>
<name>A0A8X8K255_9GAMM</name>
<proteinExistence type="predicted"/>
<keyword evidence="2" id="KW-1185">Reference proteome</keyword>